<protein>
    <submittedName>
        <fullName evidence="29">Bifunctional aspartate kinase/homoserine dehydrogenase I</fullName>
        <ecNumber evidence="29">1.1.1.3</ecNumber>
        <ecNumber evidence="29">2.7.2.4</ecNumber>
    </submittedName>
</protein>
<dbReference type="GO" id="GO:0009086">
    <property type="term" value="P:methionine biosynthetic process"/>
    <property type="evidence" value="ECO:0007669"/>
    <property type="project" value="UniProtKB-KW"/>
</dbReference>
<keyword evidence="22" id="KW-0486">Methionine biosynthesis</keyword>
<evidence type="ECO:0000256" key="10">
    <source>
        <dbReference type="ARBA" id="ARBA00022605"/>
    </source>
</evidence>
<dbReference type="FunFam" id="3.40.50.720:FF:000083">
    <property type="entry name" value="Bifunctional aspartokinase/homoserine dehydrogenase"/>
    <property type="match status" value="1"/>
</dbReference>
<dbReference type="Gene3D" id="3.40.50.720">
    <property type="entry name" value="NAD(P)-binding Rossmann-like Domain"/>
    <property type="match status" value="1"/>
</dbReference>
<evidence type="ECO:0000256" key="15">
    <source>
        <dbReference type="ARBA" id="ARBA00022777"/>
    </source>
</evidence>
<keyword evidence="13" id="KW-0479">Metal-binding</keyword>
<keyword evidence="21" id="KW-0457">Lysine biosynthesis</keyword>
<dbReference type="InterPro" id="IPR001342">
    <property type="entry name" value="HDH_cat"/>
</dbReference>
<evidence type="ECO:0000256" key="25">
    <source>
        <dbReference type="ARBA" id="ARBA00048561"/>
    </source>
</evidence>
<evidence type="ECO:0000256" key="24">
    <source>
        <dbReference type="ARBA" id="ARBA00044938"/>
    </source>
</evidence>
<dbReference type="NCBIfam" id="NF006959">
    <property type="entry name" value="PRK09436.1"/>
    <property type="match status" value="1"/>
</dbReference>
<dbReference type="InterPro" id="IPR054352">
    <property type="entry name" value="ACT_Aspartokinase"/>
</dbReference>
<comment type="similarity">
    <text evidence="8">In the N-terminal section; belongs to the aspartokinase family.</text>
</comment>
<dbReference type="InterPro" id="IPR018042">
    <property type="entry name" value="Aspartate_kinase_CS"/>
</dbReference>
<keyword evidence="30" id="KW-1185">Reference proteome</keyword>
<dbReference type="UniPathway" id="UPA00051">
    <property type="reaction ID" value="UER00462"/>
</dbReference>
<organism evidence="29 30">
    <name type="scientific">Maribellus comscasis</name>
    <dbReference type="NCBI Taxonomy" id="2681766"/>
    <lineage>
        <taxon>Bacteria</taxon>
        <taxon>Pseudomonadati</taxon>
        <taxon>Bacteroidota</taxon>
        <taxon>Bacteroidia</taxon>
        <taxon>Marinilabiliales</taxon>
        <taxon>Prolixibacteraceae</taxon>
        <taxon>Maribellus</taxon>
    </lineage>
</organism>
<comment type="catalytic activity">
    <reaction evidence="25">
        <text>L-aspartate + ATP = 4-phospho-L-aspartate + ADP</text>
        <dbReference type="Rhea" id="RHEA:23776"/>
        <dbReference type="ChEBI" id="CHEBI:29991"/>
        <dbReference type="ChEBI" id="CHEBI:30616"/>
        <dbReference type="ChEBI" id="CHEBI:57535"/>
        <dbReference type="ChEBI" id="CHEBI:456216"/>
        <dbReference type="EC" id="2.7.2.4"/>
    </reaction>
    <physiologicalReaction direction="left-to-right" evidence="25">
        <dbReference type="Rhea" id="RHEA:23777"/>
    </physiologicalReaction>
</comment>
<dbReference type="SUPFAM" id="SSF55021">
    <property type="entry name" value="ACT-like"/>
    <property type="match status" value="2"/>
</dbReference>
<keyword evidence="11 29" id="KW-0808">Transferase</keyword>
<dbReference type="EMBL" id="CP046401">
    <property type="protein sequence ID" value="QGY46364.1"/>
    <property type="molecule type" value="Genomic_DNA"/>
</dbReference>
<dbReference type="Pfam" id="PF00696">
    <property type="entry name" value="AA_kinase"/>
    <property type="match status" value="1"/>
</dbReference>
<dbReference type="Gene3D" id="3.30.360.10">
    <property type="entry name" value="Dihydrodipicolinate Reductase, domain 2"/>
    <property type="match status" value="1"/>
</dbReference>
<comment type="catalytic activity">
    <reaction evidence="27">
        <text>L-homoserine + NAD(+) = L-aspartate 4-semialdehyde + NADH + H(+)</text>
        <dbReference type="Rhea" id="RHEA:15757"/>
        <dbReference type="ChEBI" id="CHEBI:15378"/>
        <dbReference type="ChEBI" id="CHEBI:57476"/>
        <dbReference type="ChEBI" id="CHEBI:57540"/>
        <dbReference type="ChEBI" id="CHEBI:57945"/>
        <dbReference type="ChEBI" id="CHEBI:537519"/>
        <dbReference type="EC" id="1.1.1.3"/>
    </reaction>
    <physiologicalReaction direction="right-to-left" evidence="27">
        <dbReference type="Rhea" id="RHEA:15759"/>
    </physiologicalReaction>
</comment>
<name>A0A6I6K8I2_9BACT</name>
<dbReference type="FunFam" id="3.30.2130.10:FF:000001">
    <property type="entry name" value="Bifunctional aspartokinase/homoserine dehydrogenase"/>
    <property type="match status" value="1"/>
</dbReference>
<dbReference type="InterPro" id="IPR049638">
    <property type="entry name" value="AK-HD"/>
</dbReference>
<feature type="domain" description="ACT" evidence="28">
    <location>
        <begin position="311"/>
        <end position="383"/>
    </location>
</feature>
<keyword evidence="16" id="KW-0067">ATP-binding</keyword>
<dbReference type="KEGG" id="mcos:GM418_22685"/>
<comment type="pathway">
    <text evidence="4">Amino-acid biosynthesis; L-threonine biosynthesis; L-threonine from L-aspartate: step 3/5.</text>
</comment>
<dbReference type="GO" id="GO:0009088">
    <property type="term" value="P:threonine biosynthetic process"/>
    <property type="evidence" value="ECO:0007669"/>
    <property type="project" value="UniProtKB-UniPathway"/>
</dbReference>
<dbReference type="GO" id="GO:0009090">
    <property type="term" value="P:homoserine biosynthetic process"/>
    <property type="evidence" value="ECO:0007669"/>
    <property type="project" value="UniProtKB-ARBA"/>
</dbReference>
<dbReference type="RefSeq" id="WP_158869500.1">
    <property type="nucleotide sequence ID" value="NZ_CP046401.1"/>
</dbReference>
<keyword evidence="10" id="KW-0028">Amino-acid biosynthesis</keyword>
<evidence type="ECO:0000256" key="23">
    <source>
        <dbReference type="ARBA" id="ARBA00023268"/>
    </source>
</evidence>
<dbReference type="PROSITE" id="PS00324">
    <property type="entry name" value="ASPARTOKINASE"/>
    <property type="match status" value="1"/>
</dbReference>
<evidence type="ECO:0000256" key="13">
    <source>
        <dbReference type="ARBA" id="ARBA00022723"/>
    </source>
</evidence>
<evidence type="ECO:0000256" key="1">
    <source>
        <dbReference type="ARBA" id="ARBA00001920"/>
    </source>
</evidence>
<dbReference type="InterPro" id="IPR011147">
    <property type="entry name" value="Bifunc_Aspkin/hSer_DH"/>
</dbReference>
<evidence type="ECO:0000256" key="6">
    <source>
        <dbReference type="ARBA" id="ARBA00005139"/>
    </source>
</evidence>
<dbReference type="SUPFAM" id="SSF55347">
    <property type="entry name" value="Glyceraldehyde-3-phosphate dehydrogenase-like, C-terminal domain"/>
    <property type="match status" value="1"/>
</dbReference>
<dbReference type="PIRSF" id="PIRSF000727">
    <property type="entry name" value="ThrA"/>
    <property type="match status" value="1"/>
</dbReference>
<dbReference type="InterPro" id="IPR019811">
    <property type="entry name" value="HDH_CS"/>
</dbReference>
<dbReference type="InterPro" id="IPR001048">
    <property type="entry name" value="Asp/Glu/Uridylate_kinase"/>
</dbReference>
<dbReference type="InterPro" id="IPR045865">
    <property type="entry name" value="ACT-like_dom_sf"/>
</dbReference>
<evidence type="ECO:0000256" key="16">
    <source>
        <dbReference type="ARBA" id="ARBA00022840"/>
    </source>
</evidence>
<evidence type="ECO:0000256" key="9">
    <source>
        <dbReference type="ARBA" id="ARBA00011881"/>
    </source>
</evidence>
<evidence type="ECO:0000256" key="8">
    <source>
        <dbReference type="ARBA" id="ARBA00010046"/>
    </source>
</evidence>
<keyword evidence="14" id="KW-0547">Nucleotide-binding</keyword>
<dbReference type="GO" id="GO:0004412">
    <property type="term" value="F:homoserine dehydrogenase activity"/>
    <property type="evidence" value="ECO:0007669"/>
    <property type="project" value="UniProtKB-EC"/>
</dbReference>
<dbReference type="NCBIfam" id="TIGR00657">
    <property type="entry name" value="asp_kinases"/>
    <property type="match status" value="1"/>
</dbReference>
<dbReference type="GO" id="GO:0004072">
    <property type="term" value="F:aspartate kinase activity"/>
    <property type="evidence" value="ECO:0007669"/>
    <property type="project" value="UniProtKB-EC"/>
</dbReference>
<evidence type="ECO:0000259" key="28">
    <source>
        <dbReference type="PROSITE" id="PS51671"/>
    </source>
</evidence>
<evidence type="ECO:0000256" key="17">
    <source>
        <dbReference type="ARBA" id="ARBA00022857"/>
    </source>
</evidence>
<keyword evidence="18 29" id="KW-0560">Oxidoreductase</keyword>
<dbReference type="Gene3D" id="3.30.2130.10">
    <property type="entry name" value="VC0802-like"/>
    <property type="match status" value="1"/>
</dbReference>
<comment type="catalytic activity">
    <reaction evidence="26">
        <text>L-homoserine + NADP(+) = L-aspartate 4-semialdehyde + NADPH + H(+)</text>
        <dbReference type="Rhea" id="RHEA:15761"/>
        <dbReference type="ChEBI" id="CHEBI:15378"/>
        <dbReference type="ChEBI" id="CHEBI:57476"/>
        <dbReference type="ChEBI" id="CHEBI:57783"/>
        <dbReference type="ChEBI" id="CHEBI:58349"/>
        <dbReference type="ChEBI" id="CHEBI:537519"/>
        <dbReference type="EC" id="1.1.1.3"/>
    </reaction>
    <physiologicalReaction direction="right-to-left" evidence="26">
        <dbReference type="Rhea" id="RHEA:15763"/>
    </physiologicalReaction>
</comment>
<evidence type="ECO:0000256" key="20">
    <source>
        <dbReference type="ARBA" id="ARBA00023053"/>
    </source>
</evidence>
<evidence type="ECO:0000313" key="29">
    <source>
        <dbReference type="EMBL" id="QGY46364.1"/>
    </source>
</evidence>
<evidence type="ECO:0000256" key="7">
    <source>
        <dbReference type="ARBA" id="ARBA00007952"/>
    </source>
</evidence>
<keyword evidence="20" id="KW-0915">Sodium</keyword>
<dbReference type="PANTHER" id="PTHR43070:SF5">
    <property type="entry name" value="HOMOSERINE DEHYDROGENASE"/>
    <property type="match status" value="1"/>
</dbReference>
<evidence type="ECO:0000256" key="27">
    <source>
        <dbReference type="ARBA" id="ARBA00049031"/>
    </source>
</evidence>
<evidence type="ECO:0000256" key="21">
    <source>
        <dbReference type="ARBA" id="ARBA00023154"/>
    </source>
</evidence>
<keyword evidence="15 29" id="KW-0418">Kinase</keyword>
<dbReference type="CDD" id="cd04921">
    <property type="entry name" value="ACT_AKi-HSDH-ThrA-like_1"/>
    <property type="match status" value="1"/>
</dbReference>
<evidence type="ECO:0000256" key="12">
    <source>
        <dbReference type="ARBA" id="ARBA00022697"/>
    </source>
</evidence>
<evidence type="ECO:0000256" key="26">
    <source>
        <dbReference type="ARBA" id="ARBA00048841"/>
    </source>
</evidence>
<evidence type="ECO:0000256" key="2">
    <source>
        <dbReference type="ARBA" id="ARBA00004766"/>
    </source>
</evidence>
<evidence type="ECO:0000256" key="4">
    <source>
        <dbReference type="ARBA" id="ARBA00005056"/>
    </source>
</evidence>
<comment type="similarity">
    <text evidence="7">In the C-terminal section; belongs to the homoserine dehydrogenase family.</text>
</comment>
<dbReference type="PROSITE" id="PS51671">
    <property type="entry name" value="ACT"/>
    <property type="match status" value="1"/>
</dbReference>
<evidence type="ECO:0000256" key="14">
    <source>
        <dbReference type="ARBA" id="ARBA00022741"/>
    </source>
</evidence>
<evidence type="ECO:0000256" key="18">
    <source>
        <dbReference type="ARBA" id="ARBA00023002"/>
    </source>
</evidence>
<dbReference type="SUPFAM" id="SSF53633">
    <property type="entry name" value="Carbamate kinase-like"/>
    <property type="match status" value="1"/>
</dbReference>
<dbReference type="Gene3D" id="3.40.1160.10">
    <property type="entry name" value="Acetylglutamate kinase-like"/>
    <property type="match status" value="1"/>
</dbReference>
<dbReference type="PROSITE" id="PS01042">
    <property type="entry name" value="HOMOSER_DHGENASE"/>
    <property type="match status" value="1"/>
</dbReference>
<dbReference type="FunFam" id="3.30.360.10:FF:000006">
    <property type="entry name" value="Bifunctional aspartokinase/homoserine dehydrogenase"/>
    <property type="match status" value="1"/>
</dbReference>
<comment type="cofactor">
    <cofactor evidence="1">
        <name>a metal cation</name>
        <dbReference type="ChEBI" id="CHEBI:25213"/>
    </cofactor>
</comment>
<dbReference type="InterPro" id="IPR036393">
    <property type="entry name" value="AceGlu_kinase-like_sf"/>
</dbReference>
<dbReference type="Pfam" id="PF22468">
    <property type="entry name" value="ACT_9"/>
    <property type="match status" value="2"/>
</dbReference>
<dbReference type="Pfam" id="PF00742">
    <property type="entry name" value="Homoserine_dh"/>
    <property type="match status" value="1"/>
</dbReference>
<evidence type="ECO:0000256" key="19">
    <source>
        <dbReference type="ARBA" id="ARBA00023027"/>
    </source>
</evidence>
<dbReference type="GO" id="GO:0050661">
    <property type="term" value="F:NADP binding"/>
    <property type="evidence" value="ECO:0007669"/>
    <property type="project" value="InterPro"/>
</dbReference>
<evidence type="ECO:0000256" key="22">
    <source>
        <dbReference type="ARBA" id="ARBA00023167"/>
    </source>
</evidence>
<evidence type="ECO:0000256" key="5">
    <source>
        <dbReference type="ARBA" id="ARBA00005062"/>
    </source>
</evidence>
<evidence type="ECO:0000256" key="11">
    <source>
        <dbReference type="ARBA" id="ARBA00022679"/>
    </source>
</evidence>
<dbReference type="Pfam" id="PF03447">
    <property type="entry name" value="NAD_binding_3"/>
    <property type="match status" value="1"/>
</dbReference>
<comment type="function">
    <text evidence="24">Bifunctional aspartate kinase and homoserine dehydrogenase that catalyzes the first and the third steps toward the synthesis of lysine, methionine and threonine from aspartate.</text>
</comment>
<evidence type="ECO:0000313" key="30">
    <source>
        <dbReference type="Proteomes" id="UP000428260"/>
    </source>
</evidence>
<dbReference type="EC" id="2.7.2.4" evidence="29"/>
<dbReference type="GO" id="GO:0009089">
    <property type="term" value="P:lysine biosynthetic process via diaminopimelate"/>
    <property type="evidence" value="ECO:0007669"/>
    <property type="project" value="UniProtKB-UniPathway"/>
</dbReference>
<dbReference type="CDD" id="cd04243">
    <property type="entry name" value="AAK_AK-HSDH-like"/>
    <property type="match status" value="1"/>
</dbReference>
<dbReference type="InterPro" id="IPR005106">
    <property type="entry name" value="Asp/hSer_DH_NAD-bd"/>
</dbReference>
<dbReference type="EC" id="1.1.1.3" evidence="29"/>
<comment type="subunit">
    <text evidence="9">Homotetramer.</text>
</comment>
<dbReference type="AlphaFoldDB" id="A0A6I6K8I2"/>
<keyword evidence="23" id="KW-0511">Multifunctional enzyme</keyword>
<dbReference type="InterPro" id="IPR042199">
    <property type="entry name" value="AsparK_Bifunc_asparK/hSer_DH"/>
</dbReference>
<dbReference type="InterPro" id="IPR002912">
    <property type="entry name" value="ACT_dom"/>
</dbReference>
<comment type="pathway">
    <text evidence="5">Amino-acid biosynthesis; L-methionine biosynthesis via de novo pathway; L-homoserine from L-aspartate: step 3/3.</text>
</comment>
<dbReference type="UniPathway" id="UPA00050">
    <property type="reaction ID" value="UER00063"/>
</dbReference>
<sequence>MKVLKFGGTSVGSAENIKRVKEIVLKQDEDVVVVVSALGGITDKILNAARQASTGTQNFHAELTEIKRAHYDAIETLFNGTGSIKYIVDELLDELEQILTGITLVGELTVKTLDRIAGIGERISSHIVAQYIPGAVRKDSSEFIQTDSNFGRAAVDFKITNQNIQKTFANFSGVAVVPGFISKNSKSEFTTLGRGGSDYTASIIAAALDVSSLEIWTDVDGFMTADPRVIRKAYTIPKLTYSEAMELSHFGAKVIYPPTILPVYQKGIPIQIKNTFKPESEGTRIIQTAENGKERPIKGISSISGITLLTLQGIGMVGVTGISMRLFTALASVNVNVILISQASSENSISVAIDEHALDAAELAIREEFEKEIASGQISKIYAESELSIVAIVGENMKHTTGIAGKLFSTIGKNGVNVIAIAQGASELNISWVVESRELRKTLNVVHESFFLSENVELNVFLMGIGTVGGNLLQQLQMQQKKLLEEKHLKLKLTGVANSKTMVFDRDGIEISTFKESLDNSEKKSDLTGFVDEMRKMNIYNSVFVDCTASDKVADIYKDILHSNISIVAANKVAASSSFSNYSELKKLAKQKGVKFLFETNVGAGLPIINTLNDLVNSGDKILKIEAVLSGTLNYIFNTISEKVPLSETIKRAKEEGYSEPDPRIDLSGVDVARKILILARESGYAVEMEDINIKRFVPDSFFEGSLENFWEKIKDLDADFETKRKVLEKENKKWRFVAKYENGLAEVELQEVSSTHPFYDLEGSNNLVMYTTERYQEFPMLIKGYGAGASVTAAGVFADLIKVSNI</sequence>
<keyword evidence="19" id="KW-0520">NAD</keyword>
<keyword evidence="17" id="KW-0521">NADP</keyword>
<accession>A0A6I6K8I2</accession>
<dbReference type="InterPro" id="IPR036291">
    <property type="entry name" value="NAD(P)-bd_dom_sf"/>
</dbReference>
<dbReference type="Gene3D" id="1.20.120.1320">
    <property type="entry name" value="Aspartokinase, catalytic domain"/>
    <property type="match status" value="1"/>
</dbReference>
<dbReference type="UniPathway" id="UPA00034">
    <property type="reaction ID" value="UER00015"/>
</dbReference>
<comment type="pathway">
    <text evidence="6">Amino-acid biosynthesis; L-threonine biosynthesis; L-threonine from L-aspartate: step 1/5.</text>
</comment>
<dbReference type="PANTHER" id="PTHR43070">
    <property type="match status" value="1"/>
</dbReference>
<dbReference type="SUPFAM" id="SSF51735">
    <property type="entry name" value="NAD(P)-binding Rossmann-fold domains"/>
    <property type="match status" value="1"/>
</dbReference>
<comment type="pathway">
    <text evidence="2">Amino-acid biosynthesis; L-lysine biosynthesis via DAP pathway; (S)-tetrahydrodipicolinate from L-aspartate: step 1/4.</text>
</comment>
<dbReference type="GO" id="GO:0005524">
    <property type="term" value="F:ATP binding"/>
    <property type="evidence" value="ECO:0007669"/>
    <property type="project" value="UniProtKB-KW"/>
</dbReference>
<comment type="pathway">
    <text evidence="3">Amino-acid biosynthesis; L-methionine biosynthesis via de novo pathway; L-homoserine from L-aspartate: step 1/3.</text>
</comment>
<gene>
    <name evidence="29" type="primary">thrA</name>
    <name evidence="29" type="ORF">GM418_22685</name>
</gene>
<dbReference type="InterPro" id="IPR001341">
    <property type="entry name" value="Asp_kinase"/>
</dbReference>
<dbReference type="Proteomes" id="UP000428260">
    <property type="component" value="Chromosome"/>
</dbReference>
<evidence type="ECO:0000256" key="3">
    <source>
        <dbReference type="ARBA" id="ARBA00004986"/>
    </source>
</evidence>
<keyword evidence="12" id="KW-0791">Threonine biosynthesis</keyword>
<reference evidence="29 30" key="1">
    <citation type="submission" date="2019-11" db="EMBL/GenBank/DDBJ databases">
        <authorList>
            <person name="Zheng R.K."/>
            <person name="Sun C.M."/>
        </authorList>
    </citation>
    <scope>NUCLEOTIDE SEQUENCE [LARGE SCALE GENOMIC DNA]</scope>
    <source>
        <strain evidence="29 30">WC007</strain>
    </source>
</reference>
<dbReference type="GO" id="GO:0046872">
    <property type="term" value="F:metal ion binding"/>
    <property type="evidence" value="ECO:0007669"/>
    <property type="project" value="UniProtKB-KW"/>
</dbReference>
<proteinExistence type="inferred from homology"/>